<organism evidence="1 2">
    <name type="scientific">Pedobacter westerhofensis</name>
    <dbReference type="NCBI Taxonomy" id="425512"/>
    <lineage>
        <taxon>Bacteria</taxon>
        <taxon>Pseudomonadati</taxon>
        <taxon>Bacteroidota</taxon>
        <taxon>Sphingobacteriia</taxon>
        <taxon>Sphingobacteriales</taxon>
        <taxon>Sphingobacteriaceae</taxon>
        <taxon>Pedobacter</taxon>
    </lineage>
</organism>
<evidence type="ECO:0000313" key="1">
    <source>
        <dbReference type="EMBL" id="SMO99025.1"/>
    </source>
</evidence>
<reference evidence="1 2" key="1">
    <citation type="submission" date="2017-05" db="EMBL/GenBank/DDBJ databases">
        <authorList>
            <person name="Varghese N."/>
            <person name="Submissions S."/>
        </authorList>
    </citation>
    <scope>NUCLEOTIDE SEQUENCE [LARGE SCALE GENOMIC DNA]</scope>
    <source>
        <strain evidence="1 2">DSM 19036</strain>
    </source>
</reference>
<gene>
    <name evidence="1" type="ORF">SAMN06265348_11935</name>
</gene>
<keyword evidence="2" id="KW-1185">Reference proteome</keyword>
<dbReference type="Proteomes" id="UP000320300">
    <property type="component" value="Unassembled WGS sequence"/>
</dbReference>
<proteinExistence type="predicted"/>
<accession>A0A521FS10</accession>
<evidence type="ECO:0000313" key="2">
    <source>
        <dbReference type="Proteomes" id="UP000320300"/>
    </source>
</evidence>
<name>A0A521FS10_9SPHI</name>
<dbReference type="AlphaFoldDB" id="A0A521FS10"/>
<protein>
    <submittedName>
        <fullName evidence="1">Uncharacterized protein</fullName>
    </submittedName>
</protein>
<dbReference type="EMBL" id="FXTN01000019">
    <property type="protein sequence ID" value="SMO99025.1"/>
    <property type="molecule type" value="Genomic_DNA"/>
</dbReference>
<sequence>MLVVEVIEHLSPSVKQKIIKSGYTLQDVAKEIVLNIWQYSIHSKPDLAIVFNDLRNQPSHCRLQKFHYDHNLSIITDIVFGLKLDIPGGLTRGFRRM</sequence>